<reference evidence="2" key="1">
    <citation type="journal article" date="2023" name="Genome Biol. Evol.">
        <title>First Whole Genome Sequence and Flow Cytometry Genome Size Data for the Lichen-Forming Fungus Ramalina farinacea (Ascomycota).</title>
        <authorList>
            <person name="Llewellyn T."/>
            <person name="Mian S."/>
            <person name="Hill R."/>
            <person name="Leitch I.J."/>
            <person name="Gaya E."/>
        </authorList>
    </citation>
    <scope>NUCLEOTIDE SEQUENCE</scope>
    <source>
        <strain evidence="2">LIQ254RAFAR</strain>
    </source>
</reference>
<dbReference type="AlphaFoldDB" id="A0AA43U0Z9"/>
<keyword evidence="3" id="KW-1185">Reference proteome</keyword>
<comment type="caution">
    <text evidence="2">The sequence shown here is derived from an EMBL/GenBank/DDBJ whole genome shotgun (WGS) entry which is preliminary data.</text>
</comment>
<dbReference type="PANTHER" id="PTHR42354">
    <property type="entry name" value="C2H2-TYPE DOMAIN-CONTAINING PROTEIN"/>
    <property type="match status" value="1"/>
</dbReference>
<feature type="compositionally biased region" description="Polar residues" evidence="1">
    <location>
        <begin position="191"/>
        <end position="200"/>
    </location>
</feature>
<dbReference type="PANTHER" id="PTHR42354:SF1">
    <property type="entry name" value="C2H2-TYPE DOMAIN-CONTAINING PROTEIN"/>
    <property type="match status" value="1"/>
</dbReference>
<proteinExistence type="predicted"/>
<sequence length="555" mass="60209">MSGMEVIAVVGCVAAVISAYQHADEFVQKIREKRARKKLGALPPESLHRSLAMGPPAINRMNDDGTRRFGKAFAVGDGMARAELTGIIIEIQGRMITSLTMALEDDRGTSNFNELVDVSETGRVQSVTALGSLLKRLLEQAEIERMISGTAGLGLEQLTSSHGSFQPSYEAYRDALHAIEGRPVAYALDAQSGSQTSHPATPNLPRAPATFSSSASPTSSSHSSGPTESTPSSRRSKGIRLISFKRTSSSNVDLRGFCEGACALRTGNKGMILRNQSTAFTGQSLYFGCSNKKCSFEAPAVRSNKQWALEDAIYTAHGVRYRWSFLAKSHLVPTHKIEKSNYDYQCVFCSAQGDQPKVARGASAFIEHVGSHRGDRRNPFGMHLIKAEFGRTALQVESWDVNLLPLVSELDVESSSPTLCTAAGEVDSQSNCKMDGSLSTQPPAGDSLHESEVPLTIDHRSSYHEDVAGDYEGGSNVRPPDIPHKRSMEGSAVNVALEQSMASIHPALREPFESMAPTDTTSREAANQQPSPIRPDSTLIPDPWRYSYATLRNEF</sequence>
<accession>A0AA43U0Z9</accession>
<feature type="compositionally biased region" description="Polar residues" evidence="1">
    <location>
        <begin position="517"/>
        <end position="531"/>
    </location>
</feature>
<feature type="compositionally biased region" description="Low complexity" evidence="1">
    <location>
        <begin position="206"/>
        <end position="233"/>
    </location>
</feature>
<name>A0AA43U0Z9_9LECA</name>
<protein>
    <submittedName>
        <fullName evidence="2">Uncharacterized protein</fullName>
    </submittedName>
</protein>
<organism evidence="2 3">
    <name type="scientific">Ramalina farinacea</name>
    <dbReference type="NCBI Taxonomy" id="258253"/>
    <lineage>
        <taxon>Eukaryota</taxon>
        <taxon>Fungi</taxon>
        <taxon>Dikarya</taxon>
        <taxon>Ascomycota</taxon>
        <taxon>Pezizomycotina</taxon>
        <taxon>Lecanoromycetes</taxon>
        <taxon>OSLEUM clade</taxon>
        <taxon>Lecanoromycetidae</taxon>
        <taxon>Lecanorales</taxon>
        <taxon>Lecanorineae</taxon>
        <taxon>Ramalinaceae</taxon>
        <taxon>Ramalina</taxon>
    </lineage>
</organism>
<evidence type="ECO:0000313" key="3">
    <source>
        <dbReference type="Proteomes" id="UP001161017"/>
    </source>
</evidence>
<evidence type="ECO:0000313" key="2">
    <source>
        <dbReference type="EMBL" id="MDI1491912.1"/>
    </source>
</evidence>
<feature type="region of interest" description="Disordered" evidence="1">
    <location>
        <begin position="190"/>
        <end position="240"/>
    </location>
</feature>
<dbReference type="Proteomes" id="UP001161017">
    <property type="component" value="Unassembled WGS sequence"/>
</dbReference>
<feature type="region of interest" description="Disordered" evidence="1">
    <location>
        <begin position="516"/>
        <end position="539"/>
    </location>
</feature>
<evidence type="ECO:0000256" key="1">
    <source>
        <dbReference type="SAM" id="MobiDB-lite"/>
    </source>
</evidence>
<gene>
    <name evidence="2" type="ORF">OHK93_003123</name>
</gene>
<dbReference type="EMBL" id="JAPUFD010000016">
    <property type="protein sequence ID" value="MDI1491912.1"/>
    <property type="molecule type" value="Genomic_DNA"/>
</dbReference>